<dbReference type="GO" id="GO:0007165">
    <property type="term" value="P:signal transduction"/>
    <property type="evidence" value="ECO:0007669"/>
    <property type="project" value="UniProtKB-KW"/>
</dbReference>
<dbReference type="GO" id="GO:0020037">
    <property type="term" value="F:heme binding"/>
    <property type="evidence" value="ECO:0007669"/>
    <property type="project" value="InterPro"/>
</dbReference>
<evidence type="ECO:0000256" key="2">
    <source>
        <dbReference type="ARBA" id="ARBA00029447"/>
    </source>
</evidence>
<dbReference type="GO" id="GO:0004888">
    <property type="term" value="F:transmembrane signaling receptor activity"/>
    <property type="evidence" value="ECO:0007669"/>
    <property type="project" value="InterPro"/>
</dbReference>
<dbReference type="GO" id="GO:0019825">
    <property type="term" value="F:oxygen binding"/>
    <property type="evidence" value="ECO:0007669"/>
    <property type="project" value="InterPro"/>
</dbReference>
<dbReference type="Gene3D" id="1.10.490.10">
    <property type="entry name" value="Globins"/>
    <property type="match status" value="1"/>
</dbReference>
<dbReference type="InterPro" id="IPR051310">
    <property type="entry name" value="MCP_chemotaxis"/>
</dbReference>
<evidence type="ECO:0000313" key="5">
    <source>
        <dbReference type="EMBL" id="QDA36383.1"/>
    </source>
</evidence>
<dbReference type="GO" id="GO:0016020">
    <property type="term" value="C:membrane"/>
    <property type="evidence" value="ECO:0007669"/>
    <property type="project" value="InterPro"/>
</dbReference>
<dbReference type="AlphaFoldDB" id="A0A4Y5STX5"/>
<keyword evidence="1" id="KW-0145">Chemotaxis</keyword>
<proteinExistence type="inferred from homology"/>
<dbReference type="SUPFAM" id="SSF58104">
    <property type="entry name" value="Methyl-accepting chemotaxis protein (MCP) signaling domain"/>
    <property type="match status" value="1"/>
</dbReference>
<evidence type="ECO:0000259" key="4">
    <source>
        <dbReference type="PROSITE" id="PS50111"/>
    </source>
</evidence>
<organism evidence="5 6">
    <name type="scientific">Paracoccus liaowanqingii</name>
    <dbReference type="NCBI Taxonomy" id="2560053"/>
    <lineage>
        <taxon>Bacteria</taxon>
        <taxon>Pseudomonadati</taxon>
        <taxon>Pseudomonadota</taxon>
        <taxon>Alphaproteobacteria</taxon>
        <taxon>Rhodobacterales</taxon>
        <taxon>Paracoccaceae</taxon>
        <taxon>Paracoccus</taxon>
    </lineage>
</organism>
<dbReference type="CDD" id="cd11386">
    <property type="entry name" value="MCP_signal"/>
    <property type="match status" value="1"/>
</dbReference>
<dbReference type="Gene3D" id="1.10.287.950">
    <property type="entry name" value="Methyl-accepting chemotaxis protein"/>
    <property type="match status" value="1"/>
</dbReference>
<comment type="similarity">
    <text evidence="2">Belongs to the methyl-accepting chemotaxis (MCP) protein family.</text>
</comment>
<accession>A0A4Y5STX5</accession>
<feature type="domain" description="Methyl-accepting transducer" evidence="4">
    <location>
        <begin position="234"/>
        <end position="463"/>
    </location>
</feature>
<geneLocation type="plasmid" evidence="5 6">
    <name>unnamed4</name>
</geneLocation>
<dbReference type="InterPro" id="IPR012292">
    <property type="entry name" value="Globin/Proto"/>
</dbReference>
<dbReference type="KEGG" id="plia:E4191_19915"/>
<evidence type="ECO:0000256" key="3">
    <source>
        <dbReference type="PROSITE-ProRule" id="PRU00284"/>
    </source>
</evidence>
<dbReference type="InterPro" id="IPR039379">
    <property type="entry name" value="Protoglobin_sensor_dom"/>
</dbReference>
<sequence>MQRESTVTNSKGASSVHLEERLKFLKLDAQAQARLRALAPQVQSSVAPALEEFYQIIAKMPDLHRHFESEPHRQKARTSQQQHWARIVSAEFGDDYALAVRRIGAVHARIGLEPRWYIGGYGLVLDHIVRDLVTDRRTLTASARGQLAADLSTVMRAALLDIDLSISTYLEQIEGRRREAEDTQHRAFELLSGALGRLAEGDMTIRLEPVLSERTRFNETVNSLDEMLGSVRQSAQLISTGTRRISDASNDMARRTEQQAASLEQTAAALNEMTASVRESAARSRAAEEMAGRARQVATQGSQVMDQTRAAMAEVSASASEMGQIIGVISEIAFQTSLLALNAGVEAARAGEAGRGFAVVAAEVRALAQRSADAVRTIRELIDRSVEQTAHGVRLVTETDTTLARIVAVFQDIETIVTEMSATAQRQALSITEINSAVSYLDEVTQKNAAMVEEATSTSALLNTEAQALTTLVSRFTVTSDAASAPRWRKAI</sequence>
<reference evidence="6" key="1">
    <citation type="submission" date="2019-05" db="EMBL/GenBank/DDBJ databases">
        <title>Tamlana fucoidanivorans sp. nov., isolated from the surface of algae collected from Fujian province in China.</title>
        <authorList>
            <person name="Li J."/>
        </authorList>
    </citation>
    <scope>NUCLEOTIDE SEQUENCE [LARGE SCALE GENOMIC DNA]</scope>
    <source>
        <strain evidence="6">2251</strain>
        <plasmid evidence="6">unnamed4</plasmid>
    </source>
</reference>
<gene>
    <name evidence="5" type="ORF">E4191_19915</name>
</gene>
<dbReference type="GO" id="GO:0006935">
    <property type="term" value="P:chemotaxis"/>
    <property type="evidence" value="ECO:0007669"/>
    <property type="project" value="UniProtKB-KW"/>
</dbReference>
<dbReference type="PRINTS" id="PR00260">
    <property type="entry name" value="CHEMTRNSDUCR"/>
</dbReference>
<dbReference type="InterPro" id="IPR009050">
    <property type="entry name" value="Globin-like_sf"/>
</dbReference>
<dbReference type="Pfam" id="PF00015">
    <property type="entry name" value="MCPsignal"/>
    <property type="match status" value="1"/>
</dbReference>
<dbReference type="EMBL" id="CP040763">
    <property type="protein sequence ID" value="QDA36383.1"/>
    <property type="molecule type" value="Genomic_DNA"/>
</dbReference>
<dbReference type="PANTHER" id="PTHR43531:SF11">
    <property type="entry name" value="METHYL-ACCEPTING CHEMOTAXIS PROTEIN 3"/>
    <property type="match status" value="1"/>
</dbReference>
<dbReference type="InterPro" id="IPR004089">
    <property type="entry name" value="MCPsignal_dom"/>
</dbReference>
<keyword evidence="3" id="KW-0807">Transducer</keyword>
<dbReference type="Pfam" id="PF11563">
    <property type="entry name" value="Protoglobin"/>
    <property type="match status" value="1"/>
</dbReference>
<keyword evidence="5" id="KW-0614">Plasmid</keyword>
<dbReference type="Proteomes" id="UP000296374">
    <property type="component" value="Plasmid unnamed4"/>
</dbReference>
<dbReference type="PANTHER" id="PTHR43531">
    <property type="entry name" value="PROTEIN ICFG"/>
    <property type="match status" value="1"/>
</dbReference>
<evidence type="ECO:0000313" key="6">
    <source>
        <dbReference type="Proteomes" id="UP000296374"/>
    </source>
</evidence>
<name>A0A4Y5STX5_9RHOB</name>
<evidence type="ECO:0000256" key="1">
    <source>
        <dbReference type="ARBA" id="ARBA00022500"/>
    </source>
</evidence>
<dbReference type="SUPFAM" id="SSF46458">
    <property type="entry name" value="Globin-like"/>
    <property type="match status" value="1"/>
</dbReference>
<dbReference type="PROSITE" id="PS50111">
    <property type="entry name" value="CHEMOTAXIS_TRANSDUC_2"/>
    <property type="match status" value="1"/>
</dbReference>
<dbReference type="CDD" id="cd01068">
    <property type="entry name" value="globin_sensor"/>
    <property type="match status" value="1"/>
</dbReference>
<dbReference type="SMART" id="SM00283">
    <property type="entry name" value="MA"/>
    <property type="match status" value="1"/>
</dbReference>
<dbReference type="InterPro" id="IPR004090">
    <property type="entry name" value="Chemotax_Me-accpt_rcpt"/>
</dbReference>
<protein>
    <submittedName>
        <fullName evidence="5">Globin-coupled sensor protein</fullName>
    </submittedName>
</protein>
<dbReference type="InterPro" id="IPR044398">
    <property type="entry name" value="Globin-sensor_dom"/>
</dbReference>